<comment type="caution">
    <text evidence="2">The sequence shown here is derived from an EMBL/GenBank/DDBJ whole genome shotgun (WGS) entry which is preliminary data.</text>
</comment>
<dbReference type="Proteomes" id="UP001346149">
    <property type="component" value="Unassembled WGS sequence"/>
</dbReference>
<gene>
    <name evidence="2" type="ORF">SAY86_014203</name>
</gene>
<evidence type="ECO:0000313" key="2">
    <source>
        <dbReference type="EMBL" id="KAK4772428.1"/>
    </source>
</evidence>
<name>A0AAN7QQL1_TRANT</name>
<dbReference type="InterPro" id="IPR056689">
    <property type="entry name" value="DUF7787"/>
</dbReference>
<protein>
    <recommendedName>
        <fullName evidence="1">DUF7787 domain-containing protein</fullName>
    </recommendedName>
</protein>
<accession>A0AAN7QQL1</accession>
<sequence length="176" mass="19793">MKMERTRAISLDEYVDFFLSDQQTDLNFSYFNEILMIHGFRRLTHGVLKKVAIDAVKTAMDLMDPSRSTLKESVSSDASLELKDVIADLDALDWQDCCTTSFMTLFKDSCLASTKGIGSISLPKEQKPKENHKGKRKDKGGCCYGIDSSSSRTMNICFGCNMSNKRMRERGSKTLS</sequence>
<dbReference type="Pfam" id="PF25042">
    <property type="entry name" value="DUF7787"/>
    <property type="match status" value="1"/>
</dbReference>
<evidence type="ECO:0000259" key="1">
    <source>
        <dbReference type="Pfam" id="PF25042"/>
    </source>
</evidence>
<evidence type="ECO:0000313" key="3">
    <source>
        <dbReference type="Proteomes" id="UP001346149"/>
    </source>
</evidence>
<keyword evidence="3" id="KW-1185">Reference proteome</keyword>
<dbReference type="AlphaFoldDB" id="A0AAN7QQL1"/>
<feature type="domain" description="DUF7787" evidence="1">
    <location>
        <begin position="6"/>
        <end position="64"/>
    </location>
</feature>
<organism evidence="2 3">
    <name type="scientific">Trapa natans</name>
    <name type="common">Water chestnut</name>
    <dbReference type="NCBI Taxonomy" id="22666"/>
    <lineage>
        <taxon>Eukaryota</taxon>
        <taxon>Viridiplantae</taxon>
        <taxon>Streptophyta</taxon>
        <taxon>Embryophyta</taxon>
        <taxon>Tracheophyta</taxon>
        <taxon>Spermatophyta</taxon>
        <taxon>Magnoliopsida</taxon>
        <taxon>eudicotyledons</taxon>
        <taxon>Gunneridae</taxon>
        <taxon>Pentapetalae</taxon>
        <taxon>rosids</taxon>
        <taxon>malvids</taxon>
        <taxon>Myrtales</taxon>
        <taxon>Lythraceae</taxon>
        <taxon>Trapa</taxon>
    </lineage>
</organism>
<dbReference type="PANTHER" id="PTHR35096:SF8">
    <property type="entry name" value="OS03G0308600 PROTEIN"/>
    <property type="match status" value="1"/>
</dbReference>
<dbReference type="PANTHER" id="PTHR35096">
    <property type="entry name" value="BNAA08G28570D PROTEIN"/>
    <property type="match status" value="1"/>
</dbReference>
<dbReference type="EMBL" id="JAXQNO010000020">
    <property type="protein sequence ID" value="KAK4772428.1"/>
    <property type="molecule type" value="Genomic_DNA"/>
</dbReference>
<reference evidence="2 3" key="1">
    <citation type="journal article" date="2023" name="Hortic Res">
        <title>Pangenome of water caltrop reveals structural variations and asymmetric subgenome divergence after allopolyploidization.</title>
        <authorList>
            <person name="Zhang X."/>
            <person name="Chen Y."/>
            <person name="Wang L."/>
            <person name="Yuan Y."/>
            <person name="Fang M."/>
            <person name="Shi L."/>
            <person name="Lu R."/>
            <person name="Comes H.P."/>
            <person name="Ma Y."/>
            <person name="Chen Y."/>
            <person name="Huang G."/>
            <person name="Zhou Y."/>
            <person name="Zheng Z."/>
            <person name="Qiu Y."/>
        </authorList>
    </citation>
    <scope>NUCLEOTIDE SEQUENCE [LARGE SCALE GENOMIC DNA]</scope>
    <source>
        <strain evidence="2">F231</strain>
    </source>
</reference>
<proteinExistence type="predicted"/>